<dbReference type="InterPro" id="IPR036431">
    <property type="entry name" value="ARID_dom_sf"/>
</dbReference>
<dbReference type="CDD" id="cd16100">
    <property type="entry name" value="ARID"/>
    <property type="match status" value="1"/>
</dbReference>
<dbReference type="OrthoDB" id="1938591at2759"/>
<feature type="domain" description="ARID" evidence="1">
    <location>
        <begin position="136"/>
        <end position="227"/>
    </location>
</feature>
<dbReference type="SMART" id="SM00501">
    <property type="entry name" value="BRIGHT"/>
    <property type="match status" value="1"/>
</dbReference>
<evidence type="ECO:0000259" key="1">
    <source>
        <dbReference type="PROSITE" id="PS51011"/>
    </source>
</evidence>
<name>A0A1C7LQ45_GRIFR</name>
<evidence type="ECO:0000313" key="3">
    <source>
        <dbReference type="Proteomes" id="UP000092993"/>
    </source>
</evidence>
<sequence length="239" mass="27619">MNEMDMNIAKHADDDIFVNQRQQQRQQRPAVTYDSLRHAAIALQSTIQNLEERYSILPSDCTKMSEGIGPVAQLTQLGRLHDELDDLHDEISHKKWLLNVYHQKLNQMVAARTGASTMNSNAAAYQARPGLMPIRPLSHDMFQSIFEAFSLRNGCKPDPEMLQYRDQPISLYNLHFEVVSGGGFDRVIENNQWLLICTELGFLRSPAVQHLQRVYKEYLMQFDNAYIWAISRLQQIQNQ</sequence>
<keyword evidence="3" id="KW-1185">Reference proteome</keyword>
<dbReference type="GO" id="GO:0003677">
    <property type="term" value="F:DNA binding"/>
    <property type="evidence" value="ECO:0007669"/>
    <property type="project" value="InterPro"/>
</dbReference>
<dbReference type="EMBL" id="LUGG01000027">
    <property type="protein sequence ID" value="OBZ66698.1"/>
    <property type="molecule type" value="Genomic_DNA"/>
</dbReference>
<comment type="caution">
    <text evidence="2">The sequence shown here is derived from an EMBL/GenBank/DDBJ whole genome shotgun (WGS) entry which is preliminary data.</text>
</comment>
<reference evidence="2 3" key="1">
    <citation type="submission" date="2016-03" db="EMBL/GenBank/DDBJ databases">
        <title>Whole genome sequencing of Grifola frondosa 9006-11.</title>
        <authorList>
            <person name="Min B."/>
            <person name="Park H."/>
            <person name="Kim J.-G."/>
            <person name="Cho H."/>
            <person name="Oh Y.-L."/>
            <person name="Kong W.-S."/>
            <person name="Choi I.-G."/>
        </authorList>
    </citation>
    <scope>NUCLEOTIDE SEQUENCE [LARGE SCALE GENOMIC DNA]</scope>
    <source>
        <strain evidence="2 3">9006-11</strain>
    </source>
</reference>
<dbReference type="SMART" id="SM01014">
    <property type="entry name" value="ARID"/>
    <property type="match status" value="1"/>
</dbReference>
<dbReference type="Proteomes" id="UP000092993">
    <property type="component" value="Unassembled WGS sequence"/>
</dbReference>
<gene>
    <name evidence="2" type="ORF">A0H81_13136</name>
</gene>
<accession>A0A1C7LQ45</accession>
<proteinExistence type="predicted"/>
<dbReference type="Pfam" id="PF01388">
    <property type="entry name" value="ARID"/>
    <property type="match status" value="1"/>
</dbReference>
<dbReference type="AlphaFoldDB" id="A0A1C7LQ45"/>
<dbReference type="InterPro" id="IPR001606">
    <property type="entry name" value="ARID_dom"/>
</dbReference>
<organism evidence="2 3">
    <name type="scientific">Grifola frondosa</name>
    <name type="common">Maitake</name>
    <name type="synonym">Polyporus frondosus</name>
    <dbReference type="NCBI Taxonomy" id="5627"/>
    <lineage>
        <taxon>Eukaryota</taxon>
        <taxon>Fungi</taxon>
        <taxon>Dikarya</taxon>
        <taxon>Basidiomycota</taxon>
        <taxon>Agaricomycotina</taxon>
        <taxon>Agaricomycetes</taxon>
        <taxon>Polyporales</taxon>
        <taxon>Grifolaceae</taxon>
        <taxon>Grifola</taxon>
    </lineage>
</organism>
<evidence type="ECO:0000313" key="2">
    <source>
        <dbReference type="EMBL" id="OBZ66698.1"/>
    </source>
</evidence>
<dbReference type="Gene3D" id="1.10.150.60">
    <property type="entry name" value="ARID DNA-binding domain"/>
    <property type="match status" value="1"/>
</dbReference>
<protein>
    <recommendedName>
        <fullName evidence="1">ARID domain-containing protein</fullName>
    </recommendedName>
</protein>
<dbReference type="SUPFAM" id="SSF46774">
    <property type="entry name" value="ARID-like"/>
    <property type="match status" value="1"/>
</dbReference>
<dbReference type="PROSITE" id="PS51011">
    <property type="entry name" value="ARID"/>
    <property type="match status" value="1"/>
</dbReference>